<organism evidence="1 2">
    <name type="scientific">Mucuna pruriens</name>
    <name type="common">Velvet bean</name>
    <name type="synonym">Dolichos pruriens</name>
    <dbReference type="NCBI Taxonomy" id="157652"/>
    <lineage>
        <taxon>Eukaryota</taxon>
        <taxon>Viridiplantae</taxon>
        <taxon>Streptophyta</taxon>
        <taxon>Embryophyta</taxon>
        <taxon>Tracheophyta</taxon>
        <taxon>Spermatophyta</taxon>
        <taxon>Magnoliopsida</taxon>
        <taxon>eudicotyledons</taxon>
        <taxon>Gunneridae</taxon>
        <taxon>Pentapetalae</taxon>
        <taxon>rosids</taxon>
        <taxon>fabids</taxon>
        <taxon>Fabales</taxon>
        <taxon>Fabaceae</taxon>
        <taxon>Papilionoideae</taxon>
        <taxon>50 kb inversion clade</taxon>
        <taxon>NPAAA clade</taxon>
        <taxon>indigoferoid/millettioid clade</taxon>
        <taxon>Phaseoleae</taxon>
        <taxon>Mucuna</taxon>
    </lineage>
</organism>
<dbReference type="AlphaFoldDB" id="A0A371F6C6"/>
<proteinExistence type="predicted"/>
<evidence type="ECO:0000313" key="2">
    <source>
        <dbReference type="Proteomes" id="UP000257109"/>
    </source>
</evidence>
<dbReference type="STRING" id="157652.A0A371F6C6"/>
<sequence length="143" mass="16007">MESTSTRINVPNSRQSSKRLLFDRRYGWVYDHYCFVSDRIDEWKDPSEEALVGGRGMFCILPLAKALVQKASQSINFAVISVKKASENPQLLSHQMLQSALDDGVRSFMTSLKNVGSKGFILNKNSQSRASNSSCHSLTESNE</sequence>
<dbReference type="OrthoDB" id="1891930at2759"/>
<accession>A0A371F6C6</accession>
<name>A0A371F6C6_MUCPR</name>
<dbReference type="PANTHER" id="PTHR48204:SF1">
    <property type="entry name" value="OS07G0265100 PROTEIN"/>
    <property type="match status" value="1"/>
</dbReference>
<protein>
    <submittedName>
        <fullName evidence="1">Uncharacterized protein</fullName>
    </submittedName>
</protein>
<reference evidence="1" key="1">
    <citation type="submission" date="2018-05" db="EMBL/GenBank/DDBJ databases">
        <title>Draft genome of Mucuna pruriens seed.</title>
        <authorList>
            <person name="Nnadi N.E."/>
            <person name="Vos R."/>
            <person name="Hasami M.H."/>
            <person name="Devisetty U.K."/>
            <person name="Aguiy J.C."/>
        </authorList>
    </citation>
    <scope>NUCLEOTIDE SEQUENCE [LARGE SCALE GENOMIC DNA]</scope>
    <source>
        <strain evidence="1">JCA_2017</strain>
    </source>
</reference>
<feature type="non-terminal residue" evidence="1">
    <location>
        <position position="1"/>
    </location>
</feature>
<dbReference type="PANTHER" id="PTHR48204">
    <property type="entry name" value="OS07G0265100 PROTEIN"/>
    <property type="match status" value="1"/>
</dbReference>
<evidence type="ECO:0000313" key="1">
    <source>
        <dbReference type="EMBL" id="RDX73817.1"/>
    </source>
</evidence>
<dbReference type="EMBL" id="QJKJ01010395">
    <property type="protein sequence ID" value="RDX73817.1"/>
    <property type="molecule type" value="Genomic_DNA"/>
</dbReference>
<keyword evidence="2" id="KW-1185">Reference proteome</keyword>
<comment type="caution">
    <text evidence="1">The sequence shown here is derived from an EMBL/GenBank/DDBJ whole genome shotgun (WGS) entry which is preliminary data.</text>
</comment>
<gene>
    <name evidence="1" type="ORF">CR513_46507</name>
</gene>
<dbReference type="Proteomes" id="UP000257109">
    <property type="component" value="Unassembled WGS sequence"/>
</dbReference>